<feature type="domain" description="Peptidase S1" evidence="2">
    <location>
        <begin position="1"/>
        <end position="246"/>
    </location>
</feature>
<dbReference type="PRINTS" id="PR00722">
    <property type="entry name" value="CHYMOTRYPSIN"/>
</dbReference>
<dbReference type="PANTHER" id="PTHR24252:SF7">
    <property type="entry name" value="HYALIN"/>
    <property type="match status" value="1"/>
</dbReference>
<dbReference type="Proteomes" id="UP000663845">
    <property type="component" value="Unassembled WGS sequence"/>
</dbReference>
<organism evidence="3 4">
    <name type="scientific">Adineta steineri</name>
    <dbReference type="NCBI Taxonomy" id="433720"/>
    <lineage>
        <taxon>Eukaryota</taxon>
        <taxon>Metazoa</taxon>
        <taxon>Spiralia</taxon>
        <taxon>Gnathifera</taxon>
        <taxon>Rotifera</taxon>
        <taxon>Eurotatoria</taxon>
        <taxon>Bdelloidea</taxon>
        <taxon>Adinetida</taxon>
        <taxon>Adinetidae</taxon>
        <taxon>Adineta</taxon>
    </lineage>
</organism>
<comment type="caution">
    <text evidence="3">The sequence shown here is derived from an EMBL/GenBank/DDBJ whole genome shotgun (WGS) entry which is preliminary data.</text>
</comment>
<evidence type="ECO:0000256" key="1">
    <source>
        <dbReference type="ARBA" id="ARBA00023157"/>
    </source>
</evidence>
<dbReference type="AlphaFoldDB" id="A0A814EU35"/>
<dbReference type="GO" id="GO:0004252">
    <property type="term" value="F:serine-type endopeptidase activity"/>
    <property type="evidence" value="ECO:0007669"/>
    <property type="project" value="InterPro"/>
</dbReference>
<evidence type="ECO:0000313" key="3">
    <source>
        <dbReference type="EMBL" id="CAF0973803.1"/>
    </source>
</evidence>
<protein>
    <recommendedName>
        <fullName evidence="2">Peptidase S1 domain-containing protein</fullName>
    </recommendedName>
</protein>
<dbReference type="PROSITE" id="PS00134">
    <property type="entry name" value="TRYPSIN_HIS"/>
    <property type="match status" value="1"/>
</dbReference>
<dbReference type="EMBL" id="CAJNOG010000121">
    <property type="protein sequence ID" value="CAF0973803.1"/>
    <property type="molecule type" value="Genomic_DNA"/>
</dbReference>
<feature type="domain" description="Peptidase S1" evidence="2">
    <location>
        <begin position="250"/>
        <end position="471"/>
    </location>
</feature>
<dbReference type="SMART" id="SM00020">
    <property type="entry name" value="Tryp_SPc"/>
    <property type="match status" value="2"/>
</dbReference>
<dbReference type="SUPFAM" id="SSF50494">
    <property type="entry name" value="Trypsin-like serine proteases"/>
    <property type="match status" value="2"/>
</dbReference>
<proteinExistence type="predicted"/>
<dbReference type="Gene3D" id="2.40.10.10">
    <property type="entry name" value="Trypsin-like serine proteases"/>
    <property type="match status" value="4"/>
</dbReference>
<evidence type="ECO:0000259" key="2">
    <source>
        <dbReference type="PROSITE" id="PS50240"/>
    </source>
</evidence>
<name>A0A814EU35_9BILA</name>
<dbReference type="InterPro" id="IPR001314">
    <property type="entry name" value="Peptidase_S1A"/>
</dbReference>
<dbReference type="InterPro" id="IPR001254">
    <property type="entry name" value="Trypsin_dom"/>
</dbReference>
<dbReference type="CDD" id="cd00190">
    <property type="entry name" value="Tryp_SPc"/>
    <property type="match status" value="2"/>
</dbReference>
<dbReference type="PROSITE" id="PS50240">
    <property type="entry name" value="TRYPSIN_DOM"/>
    <property type="match status" value="2"/>
</dbReference>
<dbReference type="InterPro" id="IPR018114">
    <property type="entry name" value="TRYPSIN_HIS"/>
</dbReference>
<dbReference type="InterPro" id="IPR009003">
    <property type="entry name" value="Peptidase_S1_PA"/>
</dbReference>
<dbReference type="InterPro" id="IPR043504">
    <property type="entry name" value="Peptidase_S1_PA_chymotrypsin"/>
</dbReference>
<evidence type="ECO:0000313" key="4">
    <source>
        <dbReference type="Proteomes" id="UP000663845"/>
    </source>
</evidence>
<dbReference type="PANTHER" id="PTHR24252">
    <property type="entry name" value="ACROSIN-RELATED"/>
    <property type="match status" value="1"/>
</dbReference>
<dbReference type="Pfam" id="PF00089">
    <property type="entry name" value="Trypsin"/>
    <property type="match status" value="2"/>
</dbReference>
<accession>A0A814EU35</accession>
<reference evidence="3" key="1">
    <citation type="submission" date="2021-02" db="EMBL/GenBank/DDBJ databases">
        <authorList>
            <person name="Nowell W R."/>
        </authorList>
    </citation>
    <scope>NUCLEOTIDE SEQUENCE</scope>
</reference>
<sequence>MSKALFGAWPWMASLRQKVNETNSTVHFCGGSIIAPRFVLTAAHRFHNITIPTDSNYGRRFGEVHIGQLGLTEQGQRIAEWFKVIIPEKYRPFRPHDYSYDIALLVLNKDITDKQYPPICLPSNTIISNIGDHGRKNILAIAGWGINNEVDMEASKHMMQVTVPILDPTIDACNPLQLPRKNYTMTICAGVLSGGIDACQGNSGGSFAQKIQNRWYNIGLIVGLNLEKRIKNISYYYDCGISTQINSTYNIGMSKALFGAWPWMTSLRQKVNETNSTVHFCGGSIIAPRFVLTAAHCFHNITIPTDPNYGRRFGEVHIGQLGLIEQGERIAEWFKVIIPEKYRPFRPHDYSYDIALLVLNKDITDKQYPPICLPSNNIISNIGDHGRKHILAIAGWGINNEVDMEASKYMMQVTVPILDPTIDACNPLQLPRKNYTMTICAGVLSGGIDACQGNSGGPFAQKLQNRWYNIG</sequence>
<gene>
    <name evidence="3" type="ORF">JYZ213_LOCUS14540</name>
</gene>
<dbReference type="GO" id="GO:0006508">
    <property type="term" value="P:proteolysis"/>
    <property type="evidence" value="ECO:0007669"/>
    <property type="project" value="InterPro"/>
</dbReference>
<keyword evidence="1" id="KW-1015">Disulfide bond</keyword>